<dbReference type="AlphaFoldDB" id="A0A6G8Q2J7"/>
<dbReference type="SUPFAM" id="SSF49899">
    <property type="entry name" value="Concanavalin A-like lectins/glucanases"/>
    <property type="match status" value="1"/>
</dbReference>
<dbReference type="InterPro" id="IPR013320">
    <property type="entry name" value="ConA-like_dom_sf"/>
</dbReference>
<sequence>MSAGRLRVLLVGLLLLVAGLPYPRAAEGAEGSPERGGEEGPAPGGPSVLIVNQEWPEWPQADDQIGPQLEMLLRHFTPRTTVVDAAEYSEGQLRSYDRVAVVGNDPTSPLPAPLLEDLARADRPVLWLGYGLDRLPRSPAYGFHLKPPGAGDAPRWVEYRGERYGAVLDGYEPVGVVIDEPSARVLASYAGSSPSPIPYVVRGGNLFYVNGLPATSTDHPEPELDGLPLVLADVLHEFFDTPVKEARQALIRLEDVSVHVDPRRIIEATDYLHSRRIPFSLGVIPAQRFKDGSVVALSKKPEFVRALRYAQDRGGTIILHGYHHTFGSGEDYEYWDEVRNAPLRGETWEKYAAKTEDGIRILRDQGLEPRFWETPHYAGSPLAYEVFSRYFSHAIENRAPLGWLPYPAGPDPYGQTLIPENLGYINPEQGFTVEAQLRRAEALRVVRDGWAVGFYHPANIPVSELEALVEGLQEQGYAFADLRAMQTEVRYDYRPGPLARATTWLKIDVGLYLSALNLSLERRSAWWPTLRALPWLTAVIAVMMAAFLLRLPAQWRSGSAASSLVEVPLEAGARGRSLRPPILLAALTAAVAVGFWASGGRENTVSASPEDGPLAGWSGMDWTVKYDGYGKVGVENGAAVLAPKAARRPVETHAALALAGDPALRDYSFEVRMKFEDQLRRNSPPNTWETGWVFFRYKAEDRSYYLVHKTNGLELGKLVPPKGTGQVFLATKGRPRAEPGRWYDYRIEVRGPTIRVYVDDELQITFTDPYPIRSGRVGLYTEDARVLYRDPTVTGLPPAP</sequence>
<dbReference type="InterPro" id="IPR010496">
    <property type="entry name" value="AL/BT2_dom"/>
</dbReference>
<evidence type="ECO:0000313" key="4">
    <source>
        <dbReference type="Proteomes" id="UP000502706"/>
    </source>
</evidence>
<proteinExistence type="predicted"/>
<dbReference type="GO" id="GO:0016787">
    <property type="term" value="F:hydrolase activity"/>
    <property type="evidence" value="ECO:0007669"/>
    <property type="project" value="InterPro"/>
</dbReference>
<evidence type="ECO:0000313" key="3">
    <source>
        <dbReference type="EMBL" id="QIN80537.1"/>
    </source>
</evidence>
<gene>
    <name evidence="3" type="ORF">GBA65_20770</name>
</gene>
<dbReference type="RefSeq" id="WP_166398206.1">
    <property type="nucleotide sequence ID" value="NZ_CP045121.1"/>
</dbReference>
<name>A0A6G8Q2J7_9ACTN</name>
<dbReference type="GO" id="GO:0005975">
    <property type="term" value="P:carbohydrate metabolic process"/>
    <property type="evidence" value="ECO:0007669"/>
    <property type="project" value="InterPro"/>
</dbReference>
<accession>A0A6G8Q2J7</accession>
<dbReference type="SUPFAM" id="SSF88713">
    <property type="entry name" value="Glycoside hydrolase/deacetylase"/>
    <property type="match status" value="1"/>
</dbReference>
<dbReference type="InterPro" id="IPR018763">
    <property type="entry name" value="DUF2334"/>
</dbReference>
<keyword evidence="4" id="KW-1185">Reference proteome</keyword>
<dbReference type="Pfam" id="PF06439">
    <property type="entry name" value="3keto-disac_hyd"/>
    <property type="match status" value="1"/>
</dbReference>
<dbReference type="EMBL" id="CP045121">
    <property type="protein sequence ID" value="QIN80537.1"/>
    <property type="molecule type" value="Genomic_DNA"/>
</dbReference>
<dbReference type="KEGG" id="rmar:GBA65_20770"/>
<organism evidence="3 4">
    <name type="scientific">Rubrobacter marinus</name>
    <dbReference type="NCBI Taxonomy" id="2653852"/>
    <lineage>
        <taxon>Bacteria</taxon>
        <taxon>Bacillati</taxon>
        <taxon>Actinomycetota</taxon>
        <taxon>Rubrobacteria</taxon>
        <taxon>Rubrobacterales</taxon>
        <taxon>Rubrobacteraceae</taxon>
        <taxon>Rubrobacter</taxon>
    </lineage>
</organism>
<dbReference type="Proteomes" id="UP000502706">
    <property type="component" value="Chromosome"/>
</dbReference>
<dbReference type="Pfam" id="PF10096">
    <property type="entry name" value="DUF2334"/>
    <property type="match status" value="1"/>
</dbReference>
<evidence type="ECO:0000256" key="1">
    <source>
        <dbReference type="SAM" id="MobiDB-lite"/>
    </source>
</evidence>
<dbReference type="CDD" id="cd10923">
    <property type="entry name" value="CE4_COG5298"/>
    <property type="match status" value="1"/>
</dbReference>
<protein>
    <submittedName>
        <fullName evidence="3">DUF2334 domain-containing protein</fullName>
    </submittedName>
</protein>
<evidence type="ECO:0000259" key="2">
    <source>
        <dbReference type="Pfam" id="PF06439"/>
    </source>
</evidence>
<dbReference type="Gene3D" id="2.60.120.560">
    <property type="entry name" value="Exo-inulinase, domain 1"/>
    <property type="match status" value="1"/>
</dbReference>
<dbReference type="InterPro" id="IPR011330">
    <property type="entry name" value="Glyco_hydro/deAcase_b/a-brl"/>
</dbReference>
<feature type="region of interest" description="Disordered" evidence="1">
    <location>
        <begin position="26"/>
        <end position="46"/>
    </location>
</feature>
<reference evidence="3 4" key="1">
    <citation type="submission" date="2019-10" db="EMBL/GenBank/DDBJ databases">
        <title>Rubrobacter sp nov SCSIO 52915 isolated from a deep-sea sediment in the South China Sea.</title>
        <authorList>
            <person name="Chen R.W."/>
        </authorList>
    </citation>
    <scope>NUCLEOTIDE SEQUENCE [LARGE SCALE GENOMIC DNA]</scope>
    <source>
        <strain evidence="3 4">SCSIO 52915</strain>
    </source>
</reference>
<feature type="domain" description="3-keto-alpha-glucoside-1,2-lyase/3-keto-2-hydroxy-glucal hydratase" evidence="2">
    <location>
        <begin position="614"/>
        <end position="793"/>
    </location>
</feature>